<dbReference type="Proteomes" id="UP000592294">
    <property type="component" value="Unassembled WGS sequence"/>
</dbReference>
<gene>
    <name evidence="1" type="ORF">HW932_11025</name>
</gene>
<evidence type="ECO:0000313" key="2">
    <source>
        <dbReference type="Proteomes" id="UP000592294"/>
    </source>
</evidence>
<dbReference type="PIRSF" id="PIRSF039032">
    <property type="entry name" value="HigB-2"/>
    <property type="match status" value="1"/>
</dbReference>
<protein>
    <submittedName>
        <fullName evidence="1">Transcriptional regulator</fullName>
    </submittedName>
</protein>
<evidence type="ECO:0000313" key="1">
    <source>
        <dbReference type="EMBL" id="NVZ09793.1"/>
    </source>
</evidence>
<comment type="caution">
    <text evidence="1">The sequence shown here is derived from an EMBL/GenBank/DDBJ whole genome shotgun (WGS) entry which is preliminary data.</text>
</comment>
<organism evidence="1 2">
    <name type="scientific">Allochromatium humboldtianum</name>
    <dbReference type="NCBI Taxonomy" id="504901"/>
    <lineage>
        <taxon>Bacteria</taxon>
        <taxon>Pseudomonadati</taxon>
        <taxon>Pseudomonadota</taxon>
        <taxon>Gammaproteobacteria</taxon>
        <taxon>Chromatiales</taxon>
        <taxon>Chromatiaceae</taxon>
        <taxon>Allochromatium</taxon>
    </lineage>
</organism>
<reference evidence="1 2" key="1">
    <citation type="submission" date="2020-06" db="EMBL/GenBank/DDBJ databases">
        <title>Whole-genome sequence of Allochromatium humboldtianum DSM 21881, type strain.</title>
        <authorList>
            <person name="Kyndt J.A."/>
            <person name="Meyer T.E."/>
        </authorList>
    </citation>
    <scope>NUCLEOTIDE SEQUENCE [LARGE SCALE GENOMIC DNA]</scope>
    <source>
        <strain evidence="1 2">DSM 21881</strain>
    </source>
</reference>
<name>A0A850RLF2_9GAMM</name>
<sequence length="105" mass="11880">MVFIETSLFTRLVSQHLSDDEYAALQAALILHPEAGDLIPGSGGVRKLRWRGSSRGKRGGLRIIYYWRNRAGQVWMLTLYAKNEQTNIPPHILRAIAEEISDEST</sequence>
<accession>A0A850RLF2</accession>
<dbReference type="EMBL" id="JABZEO010000006">
    <property type="protein sequence ID" value="NVZ09793.1"/>
    <property type="molecule type" value="Genomic_DNA"/>
</dbReference>
<dbReference type="AlphaFoldDB" id="A0A850RLF2"/>
<keyword evidence="2" id="KW-1185">Reference proteome</keyword>
<dbReference type="RefSeq" id="WP_176976543.1">
    <property type="nucleotide sequence ID" value="NZ_JABZEO010000006.1"/>
</dbReference>
<dbReference type="InterPro" id="IPR009387">
    <property type="entry name" value="HigB-2"/>
</dbReference>
<proteinExistence type="predicted"/>